<name>A0AAW0TM90_SCYPA</name>
<accession>A0AAW0TM90</accession>
<proteinExistence type="predicted"/>
<dbReference type="AlphaFoldDB" id="A0AAW0TM90"/>
<dbReference type="Proteomes" id="UP001487740">
    <property type="component" value="Unassembled WGS sequence"/>
</dbReference>
<feature type="region of interest" description="Disordered" evidence="1">
    <location>
        <begin position="44"/>
        <end position="80"/>
    </location>
</feature>
<evidence type="ECO:0000313" key="3">
    <source>
        <dbReference type="Proteomes" id="UP001487740"/>
    </source>
</evidence>
<feature type="region of interest" description="Disordered" evidence="1">
    <location>
        <begin position="1"/>
        <end position="31"/>
    </location>
</feature>
<organism evidence="2 3">
    <name type="scientific">Scylla paramamosain</name>
    <name type="common">Mud crab</name>
    <dbReference type="NCBI Taxonomy" id="85552"/>
    <lineage>
        <taxon>Eukaryota</taxon>
        <taxon>Metazoa</taxon>
        <taxon>Ecdysozoa</taxon>
        <taxon>Arthropoda</taxon>
        <taxon>Crustacea</taxon>
        <taxon>Multicrustacea</taxon>
        <taxon>Malacostraca</taxon>
        <taxon>Eumalacostraca</taxon>
        <taxon>Eucarida</taxon>
        <taxon>Decapoda</taxon>
        <taxon>Pleocyemata</taxon>
        <taxon>Brachyura</taxon>
        <taxon>Eubrachyura</taxon>
        <taxon>Portunoidea</taxon>
        <taxon>Portunidae</taxon>
        <taxon>Portuninae</taxon>
        <taxon>Scylla</taxon>
    </lineage>
</organism>
<evidence type="ECO:0000313" key="2">
    <source>
        <dbReference type="EMBL" id="KAK8388343.1"/>
    </source>
</evidence>
<gene>
    <name evidence="2" type="ORF">O3P69_020374</name>
</gene>
<keyword evidence="3" id="KW-1185">Reference proteome</keyword>
<comment type="caution">
    <text evidence="2">The sequence shown here is derived from an EMBL/GenBank/DDBJ whole genome shotgun (WGS) entry which is preliminary data.</text>
</comment>
<evidence type="ECO:0000256" key="1">
    <source>
        <dbReference type="SAM" id="MobiDB-lite"/>
    </source>
</evidence>
<protein>
    <submittedName>
        <fullName evidence="2">Uncharacterized protein</fullName>
    </submittedName>
</protein>
<sequence length="259" mass="28804">MFGGAQVKRSQGRGEQASLRGRLPPSRCSQRRMPLPIPCFLPRAPPPPAFMDHRHPSRPPITHADPGPSAEINPQRGATLPAGGLRAHSVRIFTPRGELPFTTQFCELLRRRRGGHQRVLATADKHCAYELHCGNEVWGRRGQLDWGAGRREEVRATEWRRRCLGTDGPPLALQLDLSAVSLEAPPITPPAGPVNAPYAPPQERRGLASLTLSYPHKVQYILHSHVNYTLLAYLLLFVSHAAKYEVHDRTGKCLTKFVI</sequence>
<reference evidence="2 3" key="1">
    <citation type="submission" date="2023-03" db="EMBL/GenBank/DDBJ databases">
        <title>High-quality genome of Scylla paramamosain provides insights in environmental adaptation.</title>
        <authorList>
            <person name="Zhang L."/>
        </authorList>
    </citation>
    <scope>NUCLEOTIDE SEQUENCE [LARGE SCALE GENOMIC DNA]</scope>
    <source>
        <strain evidence="2">LZ_2023a</strain>
        <tissue evidence="2">Muscle</tissue>
    </source>
</reference>
<dbReference type="EMBL" id="JARAKH010000028">
    <property type="protein sequence ID" value="KAK8388343.1"/>
    <property type="molecule type" value="Genomic_DNA"/>
</dbReference>